<dbReference type="InterPro" id="IPR053860">
    <property type="entry name" value="DUF6932"/>
</dbReference>
<name>A0A4Y8SCE3_9SPHI</name>
<evidence type="ECO:0000313" key="1">
    <source>
        <dbReference type="EMBL" id="TFF36006.1"/>
    </source>
</evidence>
<accession>A0A4Y8SCE3</accession>
<proteinExistence type="predicted"/>
<keyword evidence="2" id="KW-1185">Reference proteome</keyword>
<evidence type="ECO:0008006" key="3">
    <source>
        <dbReference type="Google" id="ProtNLM"/>
    </source>
</evidence>
<gene>
    <name evidence="1" type="ORF">E2R66_17465</name>
</gene>
<dbReference type="RefSeq" id="WP_133232687.1">
    <property type="nucleotide sequence ID" value="NZ_SOZE01000018.1"/>
</dbReference>
<dbReference type="Proteomes" id="UP000297540">
    <property type="component" value="Unassembled WGS sequence"/>
</dbReference>
<dbReference type="Pfam" id="PF22014">
    <property type="entry name" value="DUF6932"/>
    <property type="match status" value="1"/>
</dbReference>
<comment type="caution">
    <text evidence="1">The sequence shown here is derived from an EMBL/GenBank/DDBJ whole genome shotgun (WGS) entry which is preliminary data.</text>
</comment>
<organism evidence="1 2">
    <name type="scientific">Mucilaginibacter psychrotolerans</name>
    <dbReference type="NCBI Taxonomy" id="1524096"/>
    <lineage>
        <taxon>Bacteria</taxon>
        <taxon>Pseudomonadati</taxon>
        <taxon>Bacteroidota</taxon>
        <taxon>Sphingobacteriia</taxon>
        <taxon>Sphingobacteriales</taxon>
        <taxon>Sphingobacteriaceae</taxon>
        <taxon>Mucilaginibacter</taxon>
    </lineage>
</organism>
<dbReference type="EMBL" id="SOZE01000018">
    <property type="protein sequence ID" value="TFF36006.1"/>
    <property type="molecule type" value="Genomic_DNA"/>
</dbReference>
<dbReference type="AlphaFoldDB" id="A0A4Y8SCE3"/>
<evidence type="ECO:0000313" key="2">
    <source>
        <dbReference type="Proteomes" id="UP000297540"/>
    </source>
</evidence>
<protein>
    <recommendedName>
        <fullName evidence="3">Polymerase nucleotidyl transferase domain-containing protein</fullName>
    </recommendedName>
</protein>
<reference evidence="1 2" key="1">
    <citation type="journal article" date="2017" name="Int. J. Syst. Evol. Microbiol.">
        <title>Mucilaginibacterpsychrotolerans sp. nov., isolated from peatlands.</title>
        <authorList>
            <person name="Deng Y."/>
            <person name="Shen L."/>
            <person name="Xu B."/>
            <person name="Liu Y."/>
            <person name="Gu Z."/>
            <person name="Liu H."/>
            <person name="Zhou Y."/>
        </authorList>
    </citation>
    <scope>NUCLEOTIDE SEQUENCE [LARGE SCALE GENOMIC DNA]</scope>
    <source>
        <strain evidence="1 2">NH7-4</strain>
    </source>
</reference>
<sequence>MFDFNQRGLLIPETTIACSLAAFEAEFVIRPNIEKRRYLFEQYKLYCNDLKVVCGNSDIKQWIDGSYVTKNKNPLDIDIVSFIDYDIVKAKEKALKQFIYPNSVHGYGIDGYIVVVHSSESKLFYITEADKAY</sequence>
<dbReference type="OrthoDB" id="2617999at2"/>